<feature type="transmembrane region" description="Helical" evidence="1">
    <location>
        <begin position="20"/>
        <end position="44"/>
    </location>
</feature>
<keyword evidence="1" id="KW-1133">Transmembrane helix</keyword>
<keyword evidence="1" id="KW-0812">Transmembrane</keyword>
<sequence length="60" mass="6577">MFSAGGVFRRKLLKEGVKVLGFIIGLFVGAFIGVVFMCLCNAAAKADEQMEDHINDKNKK</sequence>
<dbReference type="InterPro" id="IPR024522">
    <property type="entry name" value="DUF3789"/>
</dbReference>
<name>A0ABV1F8D5_9FIRM</name>
<proteinExistence type="predicted"/>
<keyword evidence="1" id="KW-0472">Membrane</keyword>
<keyword evidence="3" id="KW-1185">Reference proteome</keyword>
<dbReference type="Proteomes" id="UP001490816">
    <property type="component" value="Unassembled WGS sequence"/>
</dbReference>
<reference evidence="2 3" key="1">
    <citation type="submission" date="2024-03" db="EMBL/GenBank/DDBJ databases">
        <title>Human intestinal bacterial collection.</title>
        <authorList>
            <person name="Pauvert C."/>
            <person name="Hitch T.C.A."/>
            <person name="Clavel T."/>
        </authorList>
    </citation>
    <scope>NUCLEOTIDE SEQUENCE [LARGE SCALE GENOMIC DNA]</scope>
    <source>
        <strain evidence="2 3">CLA-JM-H38</strain>
    </source>
</reference>
<evidence type="ECO:0000313" key="3">
    <source>
        <dbReference type="Proteomes" id="UP001490816"/>
    </source>
</evidence>
<organism evidence="2 3">
    <name type="scientific">Ruminococcoides intestinale</name>
    <dbReference type="NCBI Taxonomy" id="3133162"/>
    <lineage>
        <taxon>Bacteria</taxon>
        <taxon>Bacillati</taxon>
        <taxon>Bacillota</taxon>
        <taxon>Clostridia</taxon>
        <taxon>Eubacteriales</taxon>
        <taxon>Oscillospiraceae</taxon>
        <taxon>Ruminococcoides</taxon>
    </lineage>
</organism>
<dbReference type="RefSeq" id="WP_367285988.1">
    <property type="nucleotide sequence ID" value="NZ_JBBMEZ010000009.1"/>
</dbReference>
<comment type="caution">
    <text evidence="2">The sequence shown here is derived from an EMBL/GenBank/DDBJ whole genome shotgun (WGS) entry which is preliminary data.</text>
</comment>
<accession>A0ABV1F8D5</accession>
<evidence type="ECO:0000256" key="1">
    <source>
        <dbReference type="SAM" id="Phobius"/>
    </source>
</evidence>
<dbReference type="EMBL" id="JBBMEZ010000009">
    <property type="protein sequence ID" value="MEQ2469612.1"/>
    <property type="molecule type" value="Genomic_DNA"/>
</dbReference>
<gene>
    <name evidence="2" type="ORF">WMO39_04585</name>
</gene>
<evidence type="ECO:0000313" key="2">
    <source>
        <dbReference type="EMBL" id="MEQ2469612.1"/>
    </source>
</evidence>
<dbReference type="Pfam" id="PF12664">
    <property type="entry name" value="DUF3789"/>
    <property type="match status" value="1"/>
</dbReference>
<protein>
    <submittedName>
        <fullName evidence="2">DUF3789 domain-containing protein</fullName>
    </submittedName>
</protein>